<dbReference type="HOGENOM" id="CLU_2170436_0_0_1"/>
<accession>A0A0C2TMK2</accession>
<dbReference type="EMBL" id="KN818228">
    <property type="protein sequence ID" value="KIL68409.1"/>
    <property type="molecule type" value="Genomic_DNA"/>
</dbReference>
<protein>
    <submittedName>
        <fullName evidence="2">Uncharacterized protein</fullName>
    </submittedName>
</protein>
<keyword evidence="1" id="KW-0472">Membrane</keyword>
<reference evidence="2 3" key="1">
    <citation type="submission" date="2014-04" db="EMBL/GenBank/DDBJ databases">
        <title>Evolutionary Origins and Diversification of the Mycorrhizal Mutualists.</title>
        <authorList>
            <consortium name="DOE Joint Genome Institute"/>
            <consortium name="Mycorrhizal Genomics Consortium"/>
            <person name="Kohler A."/>
            <person name="Kuo A."/>
            <person name="Nagy L.G."/>
            <person name="Floudas D."/>
            <person name="Copeland A."/>
            <person name="Barry K.W."/>
            <person name="Cichocki N."/>
            <person name="Veneault-Fourrey C."/>
            <person name="LaButti K."/>
            <person name="Lindquist E.A."/>
            <person name="Lipzen A."/>
            <person name="Lundell T."/>
            <person name="Morin E."/>
            <person name="Murat C."/>
            <person name="Riley R."/>
            <person name="Ohm R."/>
            <person name="Sun H."/>
            <person name="Tunlid A."/>
            <person name="Henrissat B."/>
            <person name="Grigoriev I.V."/>
            <person name="Hibbett D.S."/>
            <person name="Martin F."/>
        </authorList>
    </citation>
    <scope>NUCLEOTIDE SEQUENCE [LARGE SCALE GENOMIC DNA]</scope>
    <source>
        <strain evidence="2 3">Koide BX008</strain>
    </source>
</reference>
<dbReference type="Proteomes" id="UP000054549">
    <property type="component" value="Unassembled WGS sequence"/>
</dbReference>
<dbReference type="InParanoid" id="A0A0C2TMK2"/>
<feature type="transmembrane region" description="Helical" evidence="1">
    <location>
        <begin position="89"/>
        <end position="109"/>
    </location>
</feature>
<sequence>MCYREVKCVKHSCGHEAPIEDRRVDCGSNRCRYSSSHAASCTDCSSTCNQWYVDKVRFMVSMTGCVKVTTRTNAGGAHGYAVLLPLSHLVNGLTSYARFILFLLIPIFLS</sequence>
<keyword evidence="1" id="KW-1133">Transmembrane helix</keyword>
<gene>
    <name evidence="2" type="ORF">M378DRAFT_71534</name>
</gene>
<keyword evidence="3" id="KW-1185">Reference proteome</keyword>
<evidence type="ECO:0000313" key="3">
    <source>
        <dbReference type="Proteomes" id="UP000054549"/>
    </source>
</evidence>
<dbReference type="OrthoDB" id="2816594at2759"/>
<evidence type="ECO:0000313" key="2">
    <source>
        <dbReference type="EMBL" id="KIL68409.1"/>
    </source>
</evidence>
<keyword evidence="1" id="KW-0812">Transmembrane</keyword>
<proteinExistence type="predicted"/>
<name>A0A0C2TMK2_AMAMK</name>
<organism evidence="2 3">
    <name type="scientific">Amanita muscaria (strain Koide BX008)</name>
    <dbReference type="NCBI Taxonomy" id="946122"/>
    <lineage>
        <taxon>Eukaryota</taxon>
        <taxon>Fungi</taxon>
        <taxon>Dikarya</taxon>
        <taxon>Basidiomycota</taxon>
        <taxon>Agaricomycotina</taxon>
        <taxon>Agaricomycetes</taxon>
        <taxon>Agaricomycetidae</taxon>
        <taxon>Agaricales</taxon>
        <taxon>Pluteineae</taxon>
        <taxon>Amanitaceae</taxon>
        <taxon>Amanita</taxon>
    </lineage>
</organism>
<dbReference type="AlphaFoldDB" id="A0A0C2TMK2"/>
<evidence type="ECO:0000256" key="1">
    <source>
        <dbReference type="SAM" id="Phobius"/>
    </source>
</evidence>